<evidence type="ECO:0000313" key="13">
    <source>
        <dbReference type="Ensembl" id="ENSLACP00000013987.1"/>
    </source>
</evidence>
<dbReference type="PROSITE" id="PS00018">
    <property type="entry name" value="EF_HAND_1"/>
    <property type="match status" value="1"/>
</dbReference>
<evidence type="ECO:0000256" key="7">
    <source>
        <dbReference type="ARBA" id="ARBA00023069"/>
    </source>
</evidence>
<dbReference type="Proteomes" id="UP000008672">
    <property type="component" value="Unassembled WGS sequence"/>
</dbReference>
<dbReference type="EMBL" id="AFYH01155883">
    <property type="status" value="NOT_ANNOTATED_CDS"/>
    <property type="molecule type" value="Genomic_DNA"/>
</dbReference>
<proteinExistence type="inferred from homology"/>
<evidence type="ECO:0000256" key="3">
    <source>
        <dbReference type="ARBA" id="ARBA00007460"/>
    </source>
</evidence>
<dbReference type="InterPro" id="IPR038888">
    <property type="entry name" value="CFAP36"/>
</dbReference>
<feature type="coiled-coil region" evidence="10">
    <location>
        <begin position="143"/>
        <end position="170"/>
    </location>
</feature>
<feature type="domain" description="BART" evidence="12">
    <location>
        <begin position="5"/>
        <end position="117"/>
    </location>
</feature>
<accession>H3AWG6</accession>
<dbReference type="Gene3D" id="1.20.1520.10">
    <property type="entry name" value="ADP-ribosylation factor-like 2-binding protein, domain"/>
    <property type="match status" value="1"/>
</dbReference>
<dbReference type="EMBL" id="AFYH01155884">
    <property type="status" value="NOT_ANNOTATED_CDS"/>
    <property type="molecule type" value="Genomic_DNA"/>
</dbReference>
<evidence type="ECO:0000256" key="1">
    <source>
        <dbReference type="ARBA" id="ARBA00004138"/>
    </source>
</evidence>
<reference evidence="13" key="3">
    <citation type="submission" date="2025-09" db="UniProtKB">
        <authorList>
            <consortium name="Ensembl"/>
        </authorList>
    </citation>
    <scope>IDENTIFICATION</scope>
</reference>
<keyword evidence="8" id="KW-0966">Cell projection</keyword>
<evidence type="ECO:0000256" key="6">
    <source>
        <dbReference type="ARBA" id="ARBA00023054"/>
    </source>
</evidence>
<evidence type="ECO:0000256" key="8">
    <source>
        <dbReference type="ARBA" id="ARBA00023273"/>
    </source>
</evidence>
<dbReference type="PANTHER" id="PTHR21532">
    <property type="entry name" value="PHOSPHODIESTERASE HL"/>
    <property type="match status" value="1"/>
</dbReference>
<feature type="region of interest" description="Disordered" evidence="11">
    <location>
        <begin position="285"/>
        <end position="352"/>
    </location>
</feature>
<gene>
    <name evidence="13" type="primary">CFAP36</name>
</gene>
<dbReference type="GO" id="GO:0097546">
    <property type="term" value="C:ciliary base"/>
    <property type="evidence" value="ECO:0007669"/>
    <property type="project" value="TreeGrafter"/>
</dbReference>
<keyword evidence="6 10" id="KW-0175">Coiled coil</keyword>
<dbReference type="EMBL" id="AFYH01155880">
    <property type="status" value="NOT_ANNOTATED_CDS"/>
    <property type="molecule type" value="Genomic_DNA"/>
</dbReference>
<dbReference type="EMBL" id="AFYH01155881">
    <property type="status" value="NOT_ANNOTATED_CDS"/>
    <property type="molecule type" value="Genomic_DNA"/>
</dbReference>
<dbReference type="EMBL" id="AFYH01155882">
    <property type="status" value="NOT_ANNOTATED_CDS"/>
    <property type="molecule type" value="Genomic_DNA"/>
</dbReference>
<feature type="region of interest" description="Disordered" evidence="11">
    <location>
        <begin position="227"/>
        <end position="258"/>
    </location>
</feature>
<evidence type="ECO:0000256" key="9">
    <source>
        <dbReference type="ARBA" id="ARBA00031593"/>
    </source>
</evidence>
<evidence type="ECO:0000259" key="12">
    <source>
        <dbReference type="Pfam" id="PF11527"/>
    </source>
</evidence>
<dbReference type="Ensembl" id="ENSLACT00000014086.1">
    <property type="protein sequence ID" value="ENSLACP00000013987.1"/>
    <property type="gene ID" value="ENSLACG00000012314.2"/>
</dbReference>
<comment type="subcellular location">
    <subcellularLocation>
        <location evidence="1">Cell projection</location>
        <location evidence="1">Cilium</location>
    </subcellularLocation>
    <subcellularLocation>
        <location evidence="2">Cytoplasm</location>
    </subcellularLocation>
</comment>
<dbReference type="InterPro" id="IPR023379">
    <property type="entry name" value="BART_dom"/>
</dbReference>
<keyword evidence="14" id="KW-1185">Reference proteome</keyword>
<comment type="similarity">
    <text evidence="3">Belongs to the CFAP36 family.</text>
</comment>
<evidence type="ECO:0000256" key="10">
    <source>
        <dbReference type="SAM" id="Coils"/>
    </source>
</evidence>
<evidence type="ECO:0000313" key="14">
    <source>
        <dbReference type="Proteomes" id="UP000008672"/>
    </source>
</evidence>
<dbReference type="GeneTree" id="ENSGT00390000012785"/>
<reference evidence="13" key="2">
    <citation type="submission" date="2025-08" db="UniProtKB">
        <authorList>
            <consortium name="Ensembl"/>
        </authorList>
    </citation>
    <scope>IDENTIFICATION</scope>
</reference>
<feature type="compositionally biased region" description="Basic and acidic residues" evidence="11">
    <location>
        <begin position="299"/>
        <end position="343"/>
    </location>
</feature>
<evidence type="ECO:0000256" key="4">
    <source>
        <dbReference type="ARBA" id="ARBA00021815"/>
    </source>
</evidence>
<keyword evidence="5" id="KW-0963">Cytoplasm</keyword>
<evidence type="ECO:0000256" key="2">
    <source>
        <dbReference type="ARBA" id="ARBA00004496"/>
    </source>
</evidence>
<name>H3AWG6_LATCH</name>
<evidence type="ECO:0000256" key="11">
    <source>
        <dbReference type="SAM" id="MobiDB-lite"/>
    </source>
</evidence>
<dbReference type="GO" id="GO:0005930">
    <property type="term" value="C:axoneme"/>
    <property type="evidence" value="ECO:0007669"/>
    <property type="project" value="TreeGrafter"/>
</dbReference>
<protein>
    <recommendedName>
        <fullName evidence="4">Cilia- and flagella-associated protein 36</fullName>
    </recommendedName>
    <alternativeName>
        <fullName evidence="9">Coiled-coil domain-containing protein 104</fullName>
    </alternativeName>
</protein>
<sequence>MAEEAEWVVESIVGFLTGPVWTGPVTEFIEQKCTVFDDDEENKLSYTEIHQQYKELVEKLLEDYLQEIGIQEEQFQRACTSPFAQSHTLQPIFQPVLAAEDFEVFKTLMVQKNVELQLQALQMLRENNGVLPDCLTDGADALTELEQQEIRILKEVLKKSKEEYDKEINRRSTAETGAATTSISSIEEKILENLAVQAPDKIRSNKSVKSWRIRGRCQRWGGGESVLPLQISSQSPTKLLPGRGSRSSNKALGPVRTPIIGAEPLTELKKVNSSEAAEAWLEEARKEAGISGPMTELTEAEKKQLRQRAEYLKQQRDKLMALKKEPRNKLTQDPENQKPKESETCEEVTEEHKKILQKRKQLAEKLKQEVIKK</sequence>
<evidence type="ECO:0000256" key="5">
    <source>
        <dbReference type="ARBA" id="ARBA00022490"/>
    </source>
</evidence>
<reference evidence="14" key="1">
    <citation type="submission" date="2011-08" db="EMBL/GenBank/DDBJ databases">
        <title>The draft genome of Latimeria chalumnae.</title>
        <authorList>
            <person name="Di Palma F."/>
            <person name="Alfoldi J."/>
            <person name="Johnson J."/>
            <person name="Berlin A."/>
            <person name="Gnerre S."/>
            <person name="Jaffe D."/>
            <person name="MacCallum I."/>
            <person name="Young S."/>
            <person name="Walker B.J."/>
            <person name="Lander E."/>
            <person name="Lindblad-Toh K."/>
        </authorList>
    </citation>
    <scope>NUCLEOTIDE SEQUENCE [LARGE SCALE GENOMIC DNA]</scope>
    <source>
        <strain evidence="14">Wild caught</strain>
    </source>
</reference>
<dbReference type="Bgee" id="ENSLACG00000012314">
    <property type="expression patterns" value="Expressed in pelvic fin and 6 other cell types or tissues"/>
</dbReference>
<dbReference type="InterPro" id="IPR042541">
    <property type="entry name" value="BART_sf"/>
</dbReference>
<keyword evidence="7" id="KW-0969">Cilium</keyword>
<dbReference type="PANTHER" id="PTHR21532:SF0">
    <property type="entry name" value="CILIA- AND FLAGELLA-ASSOCIATED PROTEIN 36"/>
    <property type="match status" value="1"/>
</dbReference>
<dbReference type="HOGENOM" id="CLU_050059_0_0_1"/>
<organism evidence="13 14">
    <name type="scientific">Latimeria chalumnae</name>
    <name type="common">Coelacanth</name>
    <dbReference type="NCBI Taxonomy" id="7897"/>
    <lineage>
        <taxon>Eukaryota</taxon>
        <taxon>Metazoa</taxon>
        <taxon>Chordata</taxon>
        <taxon>Craniata</taxon>
        <taxon>Vertebrata</taxon>
        <taxon>Euteleostomi</taxon>
        <taxon>Coelacanthiformes</taxon>
        <taxon>Coelacanthidae</taxon>
        <taxon>Latimeria</taxon>
    </lineage>
</organism>
<dbReference type="AlphaFoldDB" id="H3AWG6"/>
<dbReference type="Pfam" id="PF11527">
    <property type="entry name" value="ARL2_Bind_BART"/>
    <property type="match status" value="1"/>
</dbReference>
<dbReference type="InterPro" id="IPR018247">
    <property type="entry name" value="EF_Hand_1_Ca_BS"/>
</dbReference>